<proteinExistence type="predicted"/>
<organism evidence="1">
    <name type="scientific">Eucalyptus grandis</name>
    <name type="common">Flooded gum</name>
    <dbReference type="NCBI Taxonomy" id="71139"/>
    <lineage>
        <taxon>Eukaryota</taxon>
        <taxon>Viridiplantae</taxon>
        <taxon>Streptophyta</taxon>
        <taxon>Embryophyta</taxon>
        <taxon>Tracheophyta</taxon>
        <taxon>Spermatophyta</taxon>
        <taxon>Magnoliopsida</taxon>
        <taxon>eudicotyledons</taxon>
        <taxon>Gunneridae</taxon>
        <taxon>Pentapetalae</taxon>
        <taxon>rosids</taxon>
        <taxon>malvids</taxon>
        <taxon>Myrtales</taxon>
        <taxon>Myrtaceae</taxon>
        <taxon>Myrtoideae</taxon>
        <taxon>Eucalypteae</taxon>
        <taxon>Eucalyptus</taxon>
    </lineage>
</organism>
<name>A0A059BZM2_EUCGR</name>
<dbReference type="AlphaFoldDB" id="A0A059BZM2"/>
<accession>A0A059BZM2</accession>
<evidence type="ECO:0000313" key="1">
    <source>
        <dbReference type="EMBL" id="KCW71115.1"/>
    </source>
</evidence>
<dbReference type="EMBL" id="KK198758">
    <property type="protein sequence ID" value="KCW71115.1"/>
    <property type="molecule type" value="Genomic_DNA"/>
</dbReference>
<dbReference type="InParanoid" id="A0A059BZM2"/>
<protein>
    <submittedName>
        <fullName evidence="1">Uncharacterized protein</fullName>
    </submittedName>
</protein>
<dbReference type="Gramene" id="KCW71115">
    <property type="protein sequence ID" value="KCW71115"/>
    <property type="gene ID" value="EUGRSUZ_F04217"/>
</dbReference>
<reference evidence="1" key="1">
    <citation type="submission" date="2013-07" db="EMBL/GenBank/DDBJ databases">
        <title>The genome of Eucalyptus grandis.</title>
        <authorList>
            <person name="Schmutz J."/>
            <person name="Hayes R."/>
            <person name="Myburg A."/>
            <person name="Tuskan G."/>
            <person name="Grattapaglia D."/>
            <person name="Rokhsar D.S."/>
        </authorList>
    </citation>
    <scope>NUCLEOTIDE SEQUENCE</scope>
    <source>
        <tissue evidence="1">Leaf extractions</tissue>
    </source>
</reference>
<gene>
    <name evidence="1" type="ORF">EUGRSUZ_F04217</name>
</gene>
<sequence length="118" mass="13678">MRKQYDSAAPASFDKKIDHHLKKVLHFSSSTMRFTFPELQTILFHPPHCNTKHAETIERILHNSRSTSAKNHTSPFFFSIFLFLYIHPPGSLLIDESHRQLQKGALLFESSTNEQNQV</sequence>